<comment type="caution">
    <text evidence="10">The sequence shown here is derived from an EMBL/GenBank/DDBJ whole genome shotgun (WGS) entry which is preliminary data.</text>
</comment>
<dbReference type="InterPro" id="IPR042087">
    <property type="entry name" value="DNA_pol_B_thumb"/>
</dbReference>
<keyword evidence="4 7" id="KW-0239">DNA-directed DNA polymerase</keyword>
<dbReference type="InterPro" id="IPR012337">
    <property type="entry name" value="RNaseH-like_sf"/>
</dbReference>
<dbReference type="SMART" id="SM00486">
    <property type="entry name" value="POLBc"/>
    <property type="match status" value="1"/>
</dbReference>
<dbReference type="Gene3D" id="3.90.1600.10">
    <property type="entry name" value="Palm domain of DNA polymerase"/>
    <property type="match status" value="2"/>
</dbReference>
<evidence type="ECO:0000256" key="1">
    <source>
        <dbReference type="ARBA" id="ARBA00005755"/>
    </source>
</evidence>
<dbReference type="EC" id="2.7.7.7" evidence="7"/>
<dbReference type="Gene3D" id="2.40.50.590">
    <property type="match status" value="2"/>
</dbReference>
<dbReference type="InterPro" id="IPR017964">
    <property type="entry name" value="DNA-dir_DNA_pol_B_CS"/>
</dbReference>
<evidence type="ECO:0000256" key="2">
    <source>
        <dbReference type="ARBA" id="ARBA00022679"/>
    </source>
</evidence>
<dbReference type="EMBL" id="SHLY01000005">
    <property type="protein sequence ID" value="TAA43644.1"/>
    <property type="molecule type" value="Genomic_DNA"/>
</dbReference>
<dbReference type="InterPro" id="IPR050240">
    <property type="entry name" value="DNA_pol_type-B"/>
</dbReference>
<proteinExistence type="inferred from homology"/>
<evidence type="ECO:0000256" key="7">
    <source>
        <dbReference type="RuleBase" id="RU000442"/>
    </source>
</evidence>
<dbReference type="SUPFAM" id="SSF56672">
    <property type="entry name" value="DNA/RNA polymerases"/>
    <property type="match status" value="1"/>
</dbReference>
<dbReference type="Pfam" id="PF21474">
    <property type="entry name" value="DNApolII_N"/>
    <property type="match status" value="1"/>
</dbReference>
<dbReference type="Gene3D" id="1.10.132.60">
    <property type="entry name" value="DNA polymerase family B, C-terminal domain"/>
    <property type="match status" value="1"/>
</dbReference>
<dbReference type="PANTHER" id="PTHR10322:SF23">
    <property type="entry name" value="DNA POLYMERASE DELTA CATALYTIC SUBUNIT"/>
    <property type="match status" value="1"/>
</dbReference>
<evidence type="ECO:0000256" key="3">
    <source>
        <dbReference type="ARBA" id="ARBA00022695"/>
    </source>
</evidence>
<dbReference type="PROSITE" id="PS00116">
    <property type="entry name" value="DNA_POLYMERASE_B"/>
    <property type="match status" value="1"/>
</dbReference>
<dbReference type="NCBIfam" id="NF004421">
    <property type="entry name" value="PRK05762.1-2"/>
    <property type="match status" value="1"/>
</dbReference>
<keyword evidence="7" id="KW-0235">DNA replication</keyword>
<organism evidence="10 11">
    <name type="scientific">Corallincola spongiicola</name>
    <dbReference type="NCBI Taxonomy" id="2520508"/>
    <lineage>
        <taxon>Bacteria</taxon>
        <taxon>Pseudomonadati</taxon>
        <taxon>Pseudomonadota</taxon>
        <taxon>Gammaproteobacteria</taxon>
        <taxon>Alteromonadales</taxon>
        <taxon>Psychromonadaceae</taxon>
        <taxon>Corallincola</taxon>
    </lineage>
</organism>
<comment type="similarity">
    <text evidence="1 7">Belongs to the DNA polymerase type-B family.</text>
</comment>
<keyword evidence="2 7" id="KW-0808">Transferase</keyword>
<dbReference type="Pfam" id="PF03104">
    <property type="entry name" value="DNA_pol_B_exo1"/>
    <property type="match status" value="1"/>
</dbReference>
<evidence type="ECO:0000313" key="10">
    <source>
        <dbReference type="EMBL" id="TAA43644.1"/>
    </source>
</evidence>
<evidence type="ECO:0000256" key="4">
    <source>
        <dbReference type="ARBA" id="ARBA00022932"/>
    </source>
</evidence>
<name>A0ABY1WMK3_9GAMM</name>
<dbReference type="Gene3D" id="3.30.420.10">
    <property type="entry name" value="Ribonuclease H-like superfamily/Ribonuclease H"/>
    <property type="match status" value="1"/>
</dbReference>
<dbReference type="PANTHER" id="PTHR10322">
    <property type="entry name" value="DNA POLYMERASE CATALYTIC SUBUNIT"/>
    <property type="match status" value="1"/>
</dbReference>
<feature type="domain" description="DNA-directed DNA polymerase family B multifunctional" evidence="8">
    <location>
        <begin position="390"/>
        <end position="771"/>
    </location>
</feature>
<dbReference type="InterPro" id="IPR023211">
    <property type="entry name" value="DNA_pol_palm_dom_sf"/>
</dbReference>
<evidence type="ECO:0000256" key="5">
    <source>
        <dbReference type="ARBA" id="ARBA00023125"/>
    </source>
</evidence>
<evidence type="ECO:0000259" key="9">
    <source>
        <dbReference type="Pfam" id="PF03104"/>
    </source>
</evidence>
<keyword evidence="3 7" id="KW-0548">Nucleotidyltransferase</keyword>
<sequence>MLLTHSSTVHTGFLLSRHSRDTASGTQIVLWLTSEQGPVKLVIENQQPLFFIATQYRAMAEASLSRAKLTYQCKDLPLSLFDHSPVSVFYFTAINSHFRAQDLLREQQIELFEADFRLHDRYLMERFAKGGLQFIGQPSQRQGYIEYQQAKIKPAEYLPEFKVLSLDIECSLQGELYSIGMHIPASEQQAEIATVIMRGKPQPASTAITWVDGERELLQALEQAMQQLDPDIVIGWNVVNFDFRLLLKRAEKHQLKLRLGRGNSYASWRDSRTENNQGFITLPGRVVIDGIDGLKTATYSFDSFSLEAVAQTLLGKGKLADNVADRMAEIDHNFHHDKPALAAYNLEDCRLVSEIFEHTQLLDFLRLRSQLTGLELDRIGGSVAAFTNVYLPKLHRAGYVAPNLPADGGLASPGGYVMDSRPGLYKHVLVLDFKSLYPSIIRTFKIDPMGLIEGLKTPQSAIPGFREALFSRDKHFLPSIINELWLQRDEAKKVKDAPRSQAIKILMNSFYGVLGSGGCRFYDPRLASSITLRGHEIMQQTARWIAEHGYEVIYGDTDSTFVWLNGDFNSNQADSIGQQLAEDINLRWRQKLQQELQLDCHLEIEYETHYRRFLMPTIRGSEAGSKKRYAGLIGEGASEKLIFKGLETVRTDWTELAKQFQTQLYQMVFHDQDPSDFIQQTVNETLAGQRDALLVYKKRLRRKLSHYVKNVPPHVRAARIADERNLAEGKPQQYQHKGSISYLITLNGPEPVEHLTSPIDYDHYIDRQLKPVADAILPFIKLDFDRLIDNQLGLF</sequence>
<dbReference type="InterPro" id="IPR006134">
    <property type="entry name" value="DNA-dir_DNA_pol_B_multi_dom"/>
</dbReference>
<dbReference type="CDD" id="cd05537">
    <property type="entry name" value="POLBc_Pol_II"/>
    <property type="match status" value="1"/>
</dbReference>
<dbReference type="RefSeq" id="WP_130567225.1">
    <property type="nucleotide sequence ID" value="NZ_SHLY01000005.1"/>
</dbReference>
<evidence type="ECO:0000313" key="11">
    <source>
        <dbReference type="Proteomes" id="UP000292544"/>
    </source>
</evidence>
<feature type="domain" description="DNA-directed DNA polymerase family B exonuclease" evidence="9">
    <location>
        <begin position="153"/>
        <end position="309"/>
    </location>
</feature>
<evidence type="ECO:0000259" key="8">
    <source>
        <dbReference type="Pfam" id="PF00136"/>
    </source>
</evidence>
<dbReference type="PRINTS" id="PR00106">
    <property type="entry name" value="DNAPOLB"/>
</dbReference>
<dbReference type="SUPFAM" id="SSF53098">
    <property type="entry name" value="Ribonuclease H-like"/>
    <property type="match status" value="1"/>
</dbReference>
<dbReference type="InterPro" id="IPR006133">
    <property type="entry name" value="DNA-dir_DNA_pol_B_exonuc"/>
</dbReference>
<dbReference type="InterPro" id="IPR036397">
    <property type="entry name" value="RNaseH_sf"/>
</dbReference>
<keyword evidence="5 7" id="KW-0238">DNA-binding</keyword>
<evidence type="ECO:0000256" key="6">
    <source>
        <dbReference type="ARBA" id="ARBA00049244"/>
    </source>
</evidence>
<keyword evidence="11" id="KW-1185">Reference proteome</keyword>
<protein>
    <recommendedName>
        <fullName evidence="7">DNA polymerase</fullName>
        <ecNumber evidence="7">2.7.7.7</ecNumber>
    </recommendedName>
</protein>
<dbReference type="CDD" id="cd05784">
    <property type="entry name" value="DNA_polB_II_exo"/>
    <property type="match status" value="1"/>
</dbReference>
<gene>
    <name evidence="10" type="ORF">EXY25_13905</name>
</gene>
<comment type="catalytic activity">
    <reaction evidence="6 7">
        <text>DNA(n) + a 2'-deoxyribonucleoside 5'-triphosphate = DNA(n+1) + diphosphate</text>
        <dbReference type="Rhea" id="RHEA:22508"/>
        <dbReference type="Rhea" id="RHEA-COMP:17339"/>
        <dbReference type="Rhea" id="RHEA-COMP:17340"/>
        <dbReference type="ChEBI" id="CHEBI:33019"/>
        <dbReference type="ChEBI" id="CHEBI:61560"/>
        <dbReference type="ChEBI" id="CHEBI:173112"/>
        <dbReference type="EC" id="2.7.7.7"/>
    </reaction>
</comment>
<dbReference type="Pfam" id="PF00136">
    <property type="entry name" value="DNA_pol_B"/>
    <property type="match status" value="1"/>
</dbReference>
<reference evidence="11" key="1">
    <citation type="submission" date="2019-02" db="EMBL/GenBank/DDBJ databases">
        <title>Draft genome sequence of Muricauda sp. 176CP4-71.</title>
        <authorList>
            <person name="Park J.-S."/>
        </authorList>
    </citation>
    <scope>NUCLEOTIDE SEQUENCE [LARGE SCALE GENOMIC DNA]</scope>
    <source>
        <strain evidence="11">176GS2-150</strain>
    </source>
</reference>
<accession>A0ABY1WMK3</accession>
<dbReference type="Proteomes" id="UP000292544">
    <property type="component" value="Unassembled WGS sequence"/>
</dbReference>
<dbReference type="InterPro" id="IPR043502">
    <property type="entry name" value="DNA/RNA_pol_sf"/>
</dbReference>
<dbReference type="InterPro" id="IPR006172">
    <property type="entry name" value="DNA-dir_DNA_pol_B"/>
</dbReference>